<dbReference type="Proteomes" id="UP001163850">
    <property type="component" value="Unassembled WGS sequence"/>
</dbReference>
<gene>
    <name evidence="1" type="ORF">F5890DRAFT_228993</name>
</gene>
<name>A0AA38PXV8_9AGAR</name>
<sequence length="59" mass="6583">MPSWFPGCEFKKVAAQCFEKDKIIDTAPFEMVMDRSKTGSGTSIIASGYKMKETIQQST</sequence>
<evidence type="ECO:0000313" key="2">
    <source>
        <dbReference type="Proteomes" id="UP001163850"/>
    </source>
</evidence>
<comment type="caution">
    <text evidence="1">The sequence shown here is derived from an EMBL/GenBank/DDBJ whole genome shotgun (WGS) entry which is preliminary data.</text>
</comment>
<accession>A0AA38PXV8</accession>
<organism evidence="1 2">
    <name type="scientific">Lentinula detonsa</name>
    <dbReference type="NCBI Taxonomy" id="2804962"/>
    <lineage>
        <taxon>Eukaryota</taxon>
        <taxon>Fungi</taxon>
        <taxon>Dikarya</taxon>
        <taxon>Basidiomycota</taxon>
        <taxon>Agaricomycotina</taxon>
        <taxon>Agaricomycetes</taxon>
        <taxon>Agaricomycetidae</taxon>
        <taxon>Agaricales</taxon>
        <taxon>Marasmiineae</taxon>
        <taxon>Omphalotaceae</taxon>
        <taxon>Lentinula</taxon>
    </lineage>
</organism>
<reference evidence="1" key="1">
    <citation type="submission" date="2022-08" db="EMBL/GenBank/DDBJ databases">
        <authorList>
            <consortium name="DOE Joint Genome Institute"/>
            <person name="Min B."/>
            <person name="Riley R."/>
            <person name="Sierra-Patev S."/>
            <person name="Naranjo-Ortiz M."/>
            <person name="Looney B."/>
            <person name="Konkel Z."/>
            <person name="Slot J.C."/>
            <person name="Sakamoto Y."/>
            <person name="Steenwyk J.L."/>
            <person name="Rokas A."/>
            <person name="Carro J."/>
            <person name="Camarero S."/>
            <person name="Ferreira P."/>
            <person name="Molpeceres G."/>
            <person name="Ruiz-Duenas F.J."/>
            <person name="Serrano A."/>
            <person name="Henrissat B."/>
            <person name="Drula E."/>
            <person name="Hughes K.W."/>
            <person name="Mata J.L."/>
            <person name="Ishikawa N.K."/>
            <person name="Vargas-Isla R."/>
            <person name="Ushijima S."/>
            <person name="Smith C.A."/>
            <person name="Ahrendt S."/>
            <person name="Andreopoulos W."/>
            <person name="He G."/>
            <person name="Labutti K."/>
            <person name="Lipzen A."/>
            <person name="Ng V."/>
            <person name="Sandor L."/>
            <person name="Barry K."/>
            <person name="Martinez A.T."/>
            <person name="Xiao Y."/>
            <person name="Gibbons J.G."/>
            <person name="Terashima K."/>
            <person name="Hibbett D.S."/>
            <person name="Grigoriev I.V."/>
        </authorList>
    </citation>
    <scope>NUCLEOTIDE SEQUENCE</scope>
    <source>
        <strain evidence="1">TFB7829</strain>
    </source>
</reference>
<evidence type="ECO:0000313" key="1">
    <source>
        <dbReference type="EMBL" id="KAJ3983240.1"/>
    </source>
</evidence>
<proteinExistence type="predicted"/>
<protein>
    <submittedName>
        <fullName evidence="1">Uncharacterized protein</fullName>
    </submittedName>
</protein>
<dbReference type="AlphaFoldDB" id="A0AA38PXV8"/>
<dbReference type="EMBL" id="MU802029">
    <property type="protein sequence ID" value="KAJ3983240.1"/>
    <property type="molecule type" value="Genomic_DNA"/>
</dbReference>